<dbReference type="AlphaFoldDB" id="A0A4C1Y2P0"/>
<accession>A0A4C1Y2P0</accession>
<dbReference type="EMBL" id="BGZK01001024">
    <property type="protein sequence ID" value="GBP68809.1"/>
    <property type="molecule type" value="Genomic_DNA"/>
</dbReference>
<reference evidence="1 2" key="1">
    <citation type="journal article" date="2019" name="Commun. Biol.">
        <title>The bagworm genome reveals a unique fibroin gene that provides high tensile strength.</title>
        <authorList>
            <person name="Kono N."/>
            <person name="Nakamura H."/>
            <person name="Ohtoshi R."/>
            <person name="Tomita M."/>
            <person name="Numata K."/>
            <person name="Arakawa K."/>
        </authorList>
    </citation>
    <scope>NUCLEOTIDE SEQUENCE [LARGE SCALE GENOMIC DNA]</scope>
</reference>
<evidence type="ECO:0000313" key="2">
    <source>
        <dbReference type="Proteomes" id="UP000299102"/>
    </source>
</evidence>
<comment type="caution">
    <text evidence="1">The sequence shown here is derived from an EMBL/GenBank/DDBJ whole genome shotgun (WGS) entry which is preliminary data.</text>
</comment>
<keyword evidence="2" id="KW-1185">Reference proteome</keyword>
<sequence>MGFECRFKRNSINIIGFIRFPDDLACVLVAKKNLIFILTAGAPRGRYLRCADDISFPVLRETCIETLSVPSSRFTFGLACARPSSRGRRGRVRLSKSLRLFVSVACLVDA</sequence>
<protein>
    <submittedName>
        <fullName evidence="1">Uncharacterized protein</fullName>
    </submittedName>
</protein>
<name>A0A4C1Y2P0_EUMVA</name>
<evidence type="ECO:0000313" key="1">
    <source>
        <dbReference type="EMBL" id="GBP68809.1"/>
    </source>
</evidence>
<dbReference type="Proteomes" id="UP000299102">
    <property type="component" value="Unassembled WGS sequence"/>
</dbReference>
<gene>
    <name evidence="1" type="ORF">EVAR_36571_1</name>
</gene>
<proteinExistence type="predicted"/>
<organism evidence="1 2">
    <name type="scientific">Eumeta variegata</name>
    <name type="common">Bagworm moth</name>
    <name type="synonym">Eumeta japonica</name>
    <dbReference type="NCBI Taxonomy" id="151549"/>
    <lineage>
        <taxon>Eukaryota</taxon>
        <taxon>Metazoa</taxon>
        <taxon>Ecdysozoa</taxon>
        <taxon>Arthropoda</taxon>
        <taxon>Hexapoda</taxon>
        <taxon>Insecta</taxon>
        <taxon>Pterygota</taxon>
        <taxon>Neoptera</taxon>
        <taxon>Endopterygota</taxon>
        <taxon>Lepidoptera</taxon>
        <taxon>Glossata</taxon>
        <taxon>Ditrysia</taxon>
        <taxon>Tineoidea</taxon>
        <taxon>Psychidae</taxon>
        <taxon>Oiketicinae</taxon>
        <taxon>Eumeta</taxon>
    </lineage>
</organism>